<dbReference type="Proteomes" id="UP000319257">
    <property type="component" value="Unassembled WGS sequence"/>
</dbReference>
<accession>A0A507BGN2</accession>
<reference evidence="3 4" key="1">
    <citation type="submission" date="2019-06" db="EMBL/GenBank/DDBJ databases">
        <title>Draft genome sequence of the filamentous fungus Phialemoniopsis curvata isolated from diesel fuel.</title>
        <authorList>
            <person name="Varaljay V.A."/>
            <person name="Lyon W.J."/>
            <person name="Crouch A.L."/>
            <person name="Drake C.E."/>
            <person name="Hollomon J.M."/>
            <person name="Nadeau L.J."/>
            <person name="Nunn H.S."/>
            <person name="Stevenson B.S."/>
            <person name="Bojanowski C.L."/>
            <person name="Crookes-Goodson W.J."/>
        </authorList>
    </citation>
    <scope>NUCLEOTIDE SEQUENCE [LARGE SCALE GENOMIC DNA]</scope>
    <source>
        <strain evidence="3 4">D216</strain>
    </source>
</reference>
<dbReference type="InParanoid" id="A0A507BGN2"/>
<feature type="transmembrane region" description="Helical" evidence="2">
    <location>
        <begin position="178"/>
        <end position="199"/>
    </location>
</feature>
<organism evidence="3 4">
    <name type="scientific">Thyridium curvatum</name>
    <dbReference type="NCBI Taxonomy" id="1093900"/>
    <lineage>
        <taxon>Eukaryota</taxon>
        <taxon>Fungi</taxon>
        <taxon>Dikarya</taxon>
        <taxon>Ascomycota</taxon>
        <taxon>Pezizomycotina</taxon>
        <taxon>Sordariomycetes</taxon>
        <taxon>Sordariomycetidae</taxon>
        <taxon>Thyridiales</taxon>
        <taxon>Thyridiaceae</taxon>
        <taxon>Thyridium</taxon>
    </lineage>
</organism>
<dbReference type="GeneID" id="41967481"/>
<dbReference type="OrthoDB" id="3254104at2759"/>
<proteinExistence type="predicted"/>
<feature type="region of interest" description="Disordered" evidence="1">
    <location>
        <begin position="50"/>
        <end position="82"/>
    </location>
</feature>
<dbReference type="AlphaFoldDB" id="A0A507BGN2"/>
<name>A0A507BGN2_9PEZI</name>
<keyword evidence="4" id="KW-1185">Reference proteome</keyword>
<keyword evidence="2" id="KW-0812">Transmembrane</keyword>
<feature type="region of interest" description="Disordered" evidence="1">
    <location>
        <begin position="1"/>
        <end position="29"/>
    </location>
</feature>
<feature type="transmembrane region" description="Helical" evidence="2">
    <location>
        <begin position="125"/>
        <end position="148"/>
    </location>
</feature>
<evidence type="ECO:0000256" key="1">
    <source>
        <dbReference type="SAM" id="MobiDB-lite"/>
    </source>
</evidence>
<evidence type="ECO:0000313" key="3">
    <source>
        <dbReference type="EMBL" id="TPX15700.1"/>
    </source>
</evidence>
<feature type="compositionally biased region" description="Polar residues" evidence="1">
    <location>
        <begin position="1"/>
        <end position="16"/>
    </location>
</feature>
<dbReference type="STRING" id="1093900.A0A507BGN2"/>
<dbReference type="EMBL" id="SKBQ01000001">
    <property type="protein sequence ID" value="TPX15700.1"/>
    <property type="molecule type" value="Genomic_DNA"/>
</dbReference>
<protein>
    <submittedName>
        <fullName evidence="3">Uncharacterized protein</fullName>
    </submittedName>
</protein>
<feature type="transmembrane region" description="Helical" evidence="2">
    <location>
        <begin position="211"/>
        <end position="232"/>
    </location>
</feature>
<evidence type="ECO:0000256" key="2">
    <source>
        <dbReference type="SAM" id="Phobius"/>
    </source>
</evidence>
<feature type="transmembrane region" description="Helical" evidence="2">
    <location>
        <begin position="244"/>
        <end position="266"/>
    </location>
</feature>
<evidence type="ECO:0000313" key="4">
    <source>
        <dbReference type="Proteomes" id="UP000319257"/>
    </source>
</evidence>
<feature type="compositionally biased region" description="Basic and acidic residues" evidence="1">
    <location>
        <begin position="55"/>
        <end position="65"/>
    </location>
</feature>
<feature type="compositionally biased region" description="Polar residues" evidence="1">
    <location>
        <begin position="67"/>
        <end position="80"/>
    </location>
</feature>
<keyword evidence="2" id="KW-1133">Transmembrane helix</keyword>
<dbReference type="RefSeq" id="XP_030997411.1">
    <property type="nucleotide sequence ID" value="XM_031137684.1"/>
</dbReference>
<gene>
    <name evidence="3" type="ORF">E0L32_000034</name>
</gene>
<keyword evidence="2" id="KW-0472">Membrane</keyword>
<comment type="caution">
    <text evidence="3">The sequence shown here is derived from an EMBL/GenBank/DDBJ whole genome shotgun (WGS) entry which is preliminary data.</text>
</comment>
<sequence length="307" mass="33502">MEQSSTPAQTPQNPSVYPSGRQCGSRDLGRQSLRRDLLIQLESPWPLPRVRHSLGRPERDVRRASAETGTTATAFSQPGRTITPFPMPLGTSGPGISAFSTSSRQTLAHTKYMSMLLALDRIPRLHNIIASLLTWILLAGFIISAGALNSIPKSSDDASTQNDSGSNLRLAAANSTPFIIVGVLFCSMGGLGMFCLALRWRHNYIWLLNKLYMPGILNGIAGLLSTLTIVYSQQRGDWGPSATVVAIVEASVTLTCMLLFFVYNNLLLNKVKEQHRDGLEIGIDEDGFLKKLERVTTDRSFAPGSIV</sequence>